<organism evidence="2 3">
    <name type="scientific">Caerostris extrusa</name>
    <name type="common">Bark spider</name>
    <name type="synonym">Caerostris bankana</name>
    <dbReference type="NCBI Taxonomy" id="172846"/>
    <lineage>
        <taxon>Eukaryota</taxon>
        <taxon>Metazoa</taxon>
        <taxon>Ecdysozoa</taxon>
        <taxon>Arthropoda</taxon>
        <taxon>Chelicerata</taxon>
        <taxon>Arachnida</taxon>
        <taxon>Araneae</taxon>
        <taxon>Araneomorphae</taxon>
        <taxon>Entelegynae</taxon>
        <taxon>Araneoidea</taxon>
        <taxon>Araneidae</taxon>
        <taxon>Caerostris</taxon>
    </lineage>
</organism>
<dbReference type="AlphaFoldDB" id="A0AAV4M7V3"/>
<gene>
    <name evidence="2" type="ORF">CEXT_198291</name>
</gene>
<name>A0AAV4M7V3_CAEEX</name>
<keyword evidence="3" id="KW-1185">Reference proteome</keyword>
<protein>
    <submittedName>
        <fullName evidence="2">Uncharacterized protein</fullName>
    </submittedName>
</protein>
<feature type="compositionally biased region" description="Basic and acidic residues" evidence="1">
    <location>
        <begin position="24"/>
        <end position="42"/>
    </location>
</feature>
<evidence type="ECO:0000256" key="1">
    <source>
        <dbReference type="SAM" id="MobiDB-lite"/>
    </source>
</evidence>
<accession>A0AAV4M7V3</accession>
<comment type="caution">
    <text evidence="2">The sequence shown here is derived from an EMBL/GenBank/DDBJ whole genome shotgun (WGS) entry which is preliminary data.</text>
</comment>
<reference evidence="2 3" key="1">
    <citation type="submission" date="2021-06" db="EMBL/GenBank/DDBJ databases">
        <title>Caerostris extrusa draft genome.</title>
        <authorList>
            <person name="Kono N."/>
            <person name="Arakawa K."/>
        </authorList>
    </citation>
    <scope>NUCLEOTIDE SEQUENCE [LARGE SCALE GENOMIC DNA]</scope>
</reference>
<feature type="region of interest" description="Disordered" evidence="1">
    <location>
        <begin position="1"/>
        <end position="66"/>
    </location>
</feature>
<evidence type="ECO:0000313" key="2">
    <source>
        <dbReference type="EMBL" id="GIX68453.1"/>
    </source>
</evidence>
<dbReference type="Proteomes" id="UP001054945">
    <property type="component" value="Unassembled WGS sequence"/>
</dbReference>
<sequence>MIFPFHPIRQISPAGWGDSPQKSKSGENSEQKSRYSGREAKLGRRAQTIRANFTPPQPTLVSDSATEKTKKINTETQHKFEIISPPSNTTNIPGKHLRKVEKVVKTQNKNSSLPASEQKLGRRAVKQSGRLSRLRNPLCFPFRLSGSLPAARLSPLNQTPVFSLRSGGLLGGCSTAREKTEPPPLFLVTINAIQLLG</sequence>
<dbReference type="EMBL" id="BPLR01019491">
    <property type="protein sequence ID" value="GIX68453.1"/>
    <property type="molecule type" value="Genomic_DNA"/>
</dbReference>
<evidence type="ECO:0000313" key="3">
    <source>
        <dbReference type="Proteomes" id="UP001054945"/>
    </source>
</evidence>
<proteinExistence type="predicted"/>